<proteinExistence type="predicted"/>
<name>E6Q7C1_9ZZZZ</name>
<dbReference type="Gene3D" id="3.90.70.10">
    <property type="entry name" value="Cysteine proteinases"/>
    <property type="match status" value="1"/>
</dbReference>
<organism evidence="2">
    <name type="scientific">mine drainage metagenome</name>
    <dbReference type="NCBI Taxonomy" id="410659"/>
    <lineage>
        <taxon>unclassified sequences</taxon>
        <taxon>metagenomes</taxon>
        <taxon>ecological metagenomes</taxon>
    </lineage>
</organism>
<reference evidence="2" key="1">
    <citation type="submission" date="2009-10" db="EMBL/GenBank/DDBJ databases">
        <title>Diversity of trophic interactions inside an arsenic-rich microbial ecosystem.</title>
        <authorList>
            <person name="Bertin P.N."/>
            <person name="Heinrich-Salmeron A."/>
            <person name="Pelletier E."/>
            <person name="Goulhen-Chollet F."/>
            <person name="Arsene-Ploetze F."/>
            <person name="Gallien S."/>
            <person name="Calteau A."/>
            <person name="Vallenet D."/>
            <person name="Casiot C."/>
            <person name="Chane-Woon-Ming B."/>
            <person name="Giloteaux L."/>
            <person name="Barakat M."/>
            <person name="Bonnefoy V."/>
            <person name="Bruneel O."/>
            <person name="Chandler M."/>
            <person name="Cleiss J."/>
            <person name="Duran R."/>
            <person name="Elbaz-Poulichet F."/>
            <person name="Fonknechten N."/>
            <person name="Lauga B."/>
            <person name="Mornico D."/>
            <person name="Ortet P."/>
            <person name="Schaeffer C."/>
            <person name="Siguier P."/>
            <person name="Alexander Thil Smith A."/>
            <person name="Van Dorsselaer A."/>
            <person name="Weissenbach J."/>
            <person name="Medigue C."/>
            <person name="Le Paslier D."/>
        </authorList>
    </citation>
    <scope>NUCLEOTIDE SEQUENCE</scope>
</reference>
<dbReference type="Pfam" id="PF13529">
    <property type="entry name" value="Peptidase_C39_2"/>
    <property type="match status" value="1"/>
</dbReference>
<sequence length="298" mass="32106">MERVAMGGRAVGFALVTDPAAVTTLRCAPALECVLSWNSFAESGEIEFALRSGAAHISPWLPFARWSPQSRRSFPCNLLGVSVLTDIIRSEVPFDAVQVRTDPEGLQSLALATPTPLQPSFPFAGGARIHDVPLQTQYVVEGEAGWCSPASLTMLLRFHGIDARIEDVAAGVFDEIYSGYGNWAFNVAYAGTQSLRAALAYVGSLDIAELFLERNLPLALSYAWEEGELPGAPLPRSAGHLAVLCGFTSNGDCVMNDPAAARIRTIYPRRALERCWQRHGGVAYVLAPVGIPFTDLLA</sequence>
<dbReference type="AlphaFoldDB" id="E6Q7C1"/>
<dbReference type="EMBL" id="CABO01000049">
    <property type="protein sequence ID" value="CBI03096.1"/>
    <property type="molecule type" value="Genomic_DNA"/>
</dbReference>
<dbReference type="InterPro" id="IPR039564">
    <property type="entry name" value="Peptidase_C39-like"/>
</dbReference>
<comment type="caution">
    <text evidence="2">The sequence shown here is derived from an EMBL/GenBank/DDBJ whole genome shotgun (WGS) entry which is preliminary data.</text>
</comment>
<accession>E6Q7C1</accession>
<evidence type="ECO:0000313" key="2">
    <source>
        <dbReference type="EMBL" id="CBI03096.1"/>
    </source>
</evidence>
<gene>
    <name evidence="2" type="ORF">CARN4_2752</name>
</gene>
<feature type="domain" description="Peptidase C39-like" evidence="1">
    <location>
        <begin position="131"/>
        <end position="259"/>
    </location>
</feature>
<evidence type="ECO:0000259" key="1">
    <source>
        <dbReference type="Pfam" id="PF13529"/>
    </source>
</evidence>
<protein>
    <recommendedName>
        <fullName evidence="1">Peptidase C39-like domain-containing protein</fullName>
    </recommendedName>
</protein>